<dbReference type="EMBL" id="BMKO01000002">
    <property type="protein sequence ID" value="GGE71712.1"/>
    <property type="molecule type" value="Genomic_DNA"/>
</dbReference>
<organism evidence="2 3">
    <name type="scientific">Shewanella carassii</name>
    <dbReference type="NCBI Taxonomy" id="1987584"/>
    <lineage>
        <taxon>Bacteria</taxon>
        <taxon>Pseudomonadati</taxon>
        <taxon>Pseudomonadota</taxon>
        <taxon>Gammaproteobacteria</taxon>
        <taxon>Alteromonadales</taxon>
        <taxon>Shewanellaceae</taxon>
        <taxon>Shewanella</taxon>
    </lineage>
</organism>
<sequence>MPQFDKTLSISLKPQDPASIALALQQYRQHLHDGSAFRLEGSLLFNIEFVNEQQQPLSNDDAGDNRNLLVHALSAARAHHIFKYCTEAVLFAAALNFPELLDEIKATAEAMVAFSRSRNDFSDLFLDDYNVFGVEALYMLARQYPELSHYLAAFLVPYWDLDSGYSPVELLGKLVEEFGWRRELIHAYLHCDGEQSRRCFFQTAEGDPVNPSLLEHFSEHADDYAWFKAQLLKRLEQTPLLAYADEQTLEETQPILEFFYSLDDWPVEAELEDTELWRDQVKQQLILGHRVEDEALALQDALGVEPKAQVAEAWLMDDRFAPWQQDKTDTGSAQTEQESGKSSGQTQGNCPLPSLDELPFFLLSHTCKQSDFAQLDAAIADRLPAALDKLPTHLGGVAYAAYRLGRPECTAAETQALLGWLEQHFLTAYMRVFNRHGGRFNSDNPQHLTLKAWLSEAKEQQDADTMAAVAESLLGKDGGKRGSQISQRQAAYWLFFPDDGFQRGLLSLFFLLNNQLPQAHTELQILAQRHWQLLLKLAPMVLISRISQFYANYEGYAAIDDPQTELSLHQKLLALGVSEAQLDAHTLLQDRRIARYAPANERFWQRYLERLASFAEGDPEDNSMIGRSHWLAQQKLLDALNYCDETAMLGFIADLKACFPERPLPQQAFELFNLSLQRGLEQKLKPAAAKTVYDKLQAYLQSGEGLENLTPQALKLPVLQGWDPYSDYRGKVGVADFVWLLPTEMGERLALFLSGLGKRGLHWLGCPSVREAYINHLVAEGHLNMAERWQDEALGHSSIGDVDVSLQLEADKEFWALLWLDRIGVTPQATVYFAMHEGRQPESFIIHLASQQRLPDMSRLLTADERKRLLEIIAKFDCLTEENTEPFKQDESSVVKRVLGKLFN</sequence>
<feature type="region of interest" description="Disordered" evidence="1">
    <location>
        <begin position="325"/>
        <end position="349"/>
    </location>
</feature>
<protein>
    <submittedName>
        <fullName evidence="2">Uncharacterized protein</fullName>
    </submittedName>
</protein>
<reference evidence="3" key="1">
    <citation type="journal article" date="2019" name="Int. J. Syst. Evol. Microbiol.">
        <title>The Global Catalogue of Microorganisms (GCM) 10K type strain sequencing project: providing services to taxonomists for standard genome sequencing and annotation.</title>
        <authorList>
            <consortium name="The Broad Institute Genomics Platform"/>
            <consortium name="The Broad Institute Genome Sequencing Center for Infectious Disease"/>
            <person name="Wu L."/>
            <person name="Ma J."/>
        </authorList>
    </citation>
    <scope>NUCLEOTIDE SEQUENCE [LARGE SCALE GENOMIC DNA]</scope>
    <source>
        <strain evidence="3">CGMCC 1.16033</strain>
    </source>
</reference>
<dbReference type="RefSeq" id="WP_100143126.1">
    <property type="nucleotide sequence ID" value="NZ_BMKO01000002.1"/>
</dbReference>
<feature type="compositionally biased region" description="Polar residues" evidence="1">
    <location>
        <begin position="330"/>
        <end position="349"/>
    </location>
</feature>
<proteinExistence type="predicted"/>
<evidence type="ECO:0000313" key="2">
    <source>
        <dbReference type="EMBL" id="GGE71712.1"/>
    </source>
</evidence>
<evidence type="ECO:0000256" key="1">
    <source>
        <dbReference type="SAM" id="MobiDB-lite"/>
    </source>
</evidence>
<evidence type="ECO:0000313" key="3">
    <source>
        <dbReference type="Proteomes" id="UP000606498"/>
    </source>
</evidence>
<dbReference type="Proteomes" id="UP000606498">
    <property type="component" value="Unassembled WGS sequence"/>
</dbReference>
<name>A0ABQ1T1N5_9GAMM</name>
<accession>A0ABQ1T1N5</accession>
<gene>
    <name evidence="2" type="ORF">GCM10011520_10450</name>
</gene>
<keyword evidence="3" id="KW-1185">Reference proteome</keyword>
<comment type="caution">
    <text evidence="2">The sequence shown here is derived from an EMBL/GenBank/DDBJ whole genome shotgun (WGS) entry which is preliminary data.</text>
</comment>